<dbReference type="InterPro" id="IPR017664">
    <property type="entry name" value="AminoethylPonate_ABC_perm-1"/>
</dbReference>
<name>A0AAP5UU53_9BURK</name>
<keyword evidence="3 5" id="KW-1133">Transmembrane helix</keyword>
<evidence type="ECO:0000259" key="6">
    <source>
        <dbReference type="PROSITE" id="PS50928"/>
    </source>
</evidence>
<evidence type="ECO:0000313" key="7">
    <source>
        <dbReference type="EMBL" id="MDT8837042.1"/>
    </source>
</evidence>
<feature type="transmembrane region" description="Helical" evidence="5">
    <location>
        <begin position="203"/>
        <end position="225"/>
    </location>
</feature>
<dbReference type="AlphaFoldDB" id="A0AAP5UU53"/>
<evidence type="ECO:0000256" key="2">
    <source>
        <dbReference type="ARBA" id="ARBA00022692"/>
    </source>
</evidence>
<protein>
    <submittedName>
        <fullName evidence="7">2-aminoethylphosphonate ABC transporter permease subunit</fullName>
    </submittedName>
</protein>
<reference evidence="7" key="1">
    <citation type="submission" date="2022-08" db="EMBL/GenBank/DDBJ databases">
        <authorList>
            <person name="Kim S.-J."/>
        </authorList>
    </citation>
    <scope>NUCLEOTIDE SEQUENCE</scope>
    <source>
        <strain evidence="7">KJ</strain>
    </source>
</reference>
<evidence type="ECO:0000256" key="5">
    <source>
        <dbReference type="RuleBase" id="RU363032"/>
    </source>
</evidence>
<feature type="domain" description="ABC transmembrane type-1" evidence="6">
    <location>
        <begin position="359"/>
        <end position="554"/>
    </location>
</feature>
<dbReference type="PANTHER" id="PTHR43496:SF1">
    <property type="entry name" value="POLYGALACTURONAN_RHAMNOGALACTURONAN TRANSPORT SYSTEM PERMEASE PROTEIN YTEP"/>
    <property type="match status" value="1"/>
</dbReference>
<feature type="domain" description="ABC transmembrane type-1" evidence="6">
    <location>
        <begin position="81"/>
        <end position="278"/>
    </location>
</feature>
<feature type="transmembrane region" description="Helical" evidence="5">
    <location>
        <begin position="427"/>
        <end position="447"/>
    </location>
</feature>
<dbReference type="PROSITE" id="PS50928">
    <property type="entry name" value="ABC_TM1"/>
    <property type="match status" value="2"/>
</dbReference>
<keyword evidence="2 5" id="KW-0812">Transmembrane</keyword>
<organism evidence="7 8">
    <name type="scientific">Paraburkholderia fungorum</name>
    <dbReference type="NCBI Taxonomy" id="134537"/>
    <lineage>
        <taxon>Bacteria</taxon>
        <taxon>Pseudomonadati</taxon>
        <taxon>Pseudomonadota</taxon>
        <taxon>Betaproteobacteria</taxon>
        <taxon>Burkholderiales</taxon>
        <taxon>Burkholderiaceae</taxon>
        <taxon>Paraburkholderia</taxon>
    </lineage>
</organism>
<evidence type="ECO:0000256" key="1">
    <source>
        <dbReference type="ARBA" id="ARBA00004651"/>
    </source>
</evidence>
<gene>
    <name evidence="7" type="ORF">ParKJ_06425</name>
</gene>
<feature type="transmembrane region" description="Helical" evidence="5">
    <location>
        <begin position="261"/>
        <end position="281"/>
    </location>
</feature>
<feature type="transmembrane region" description="Helical" evidence="5">
    <location>
        <begin position="498"/>
        <end position="516"/>
    </location>
</feature>
<feature type="transmembrane region" description="Helical" evidence="5">
    <location>
        <begin position="85"/>
        <end position="107"/>
    </location>
</feature>
<dbReference type="CDD" id="cd06261">
    <property type="entry name" value="TM_PBP2"/>
    <property type="match status" value="2"/>
</dbReference>
<keyword evidence="4 5" id="KW-0472">Membrane</keyword>
<dbReference type="PANTHER" id="PTHR43496">
    <property type="entry name" value="PROTEIN LPLB"/>
    <property type="match status" value="1"/>
</dbReference>
<feature type="transmembrane region" description="Helical" evidence="5">
    <location>
        <begin position="536"/>
        <end position="557"/>
    </location>
</feature>
<dbReference type="GO" id="GO:0005886">
    <property type="term" value="C:plasma membrane"/>
    <property type="evidence" value="ECO:0007669"/>
    <property type="project" value="UniProtKB-SubCell"/>
</dbReference>
<feature type="transmembrane region" description="Helical" evidence="5">
    <location>
        <begin position="119"/>
        <end position="141"/>
    </location>
</feature>
<evidence type="ECO:0000313" key="8">
    <source>
        <dbReference type="Proteomes" id="UP001246473"/>
    </source>
</evidence>
<dbReference type="SUPFAM" id="SSF161098">
    <property type="entry name" value="MetI-like"/>
    <property type="match status" value="2"/>
</dbReference>
<feature type="transmembrane region" description="Helical" evidence="5">
    <location>
        <begin position="30"/>
        <end position="52"/>
    </location>
</feature>
<comment type="similarity">
    <text evidence="5">Belongs to the binding-protein-dependent transport system permease family.</text>
</comment>
<dbReference type="Pfam" id="PF00528">
    <property type="entry name" value="BPD_transp_1"/>
    <property type="match status" value="2"/>
</dbReference>
<dbReference type="Gene3D" id="1.10.3720.10">
    <property type="entry name" value="MetI-like"/>
    <property type="match status" value="2"/>
</dbReference>
<feature type="transmembrane region" description="Helical" evidence="5">
    <location>
        <begin position="161"/>
        <end position="183"/>
    </location>
</feature>
<dbReference type="NCBIfam" id="TIGR03262">
    <property type="entry name" value="PhnU2"/>
    <property type="match status" value="1"/>
</dbReference>
<accession>A0AAP5UU53</accession>
<keyword evidence="5" id="KW-0813">Transport</keyword>
<feature type="transmembrane region" description="Helical" evidence="5">
    <location>
        <begin position="302"/>
        <end position="328"/>
    </location>
</feature>
<evidence type="ECO:0000256" key="3">
    <source>
        <dbReference type="ARBA" id="ARBA00022989"/>
    </source>
</evidence>
<proteinExistence type="inferred from homology"/>
<comment type="subcellular location">
    <subcellularLocation>
        <location evidence="1 5">Cell membrane</location>
        <topology evidence="1 5">Multi-pass membrane protein</topology>
    </subcellularLocation>
</comment>
<sequence length="575" mass="62730">MSTTLTEPGKDAMLAEVRQRTHWQDRIGHAGMLLMGCFLLLALLAPLAMVIMRCVEDRDGRFVGLANFTSYFRTPALWNSVGHSLFIAVSVTAITIPLAFTFAYALTRSCMPLKGLVRNIALIPLLAPTLLSAVSFIYWFGNAGLLRRWTAGHSIYGAPGIIASLVYAAMPHVLMILITALSLTDARLYEAADAMGTSRLRKFFTITLPGAKYGLISATMVVFTICVNDFGVPIVIGGSYNVLSTDVYKLIVGLQDFNTSAVVSILLLLPALLSFATDFFVRRKQRSLLGARSVPYEPKRSRGFDLAMLAYCSVVCLLMMAIVGISIYGSFVHFWPYNLTLGLSHYRMGLIGAGIIGAYKNSLGMAALVATAGTMLVFGGAYLVEKTRGMDWLRPVINLCAVLPMGVPGLVLGIGYIFFFNHPANPLNFLYGSLPLLAIVTIIHYYSSSHLTAITALKQIDNEFEAVSASLKVPFYVTFFRVTVPVCLPAILEISRYFFINGMTTISAVAFLYSPGTQPASVAILNLDEAGQIGPAAAMATLIVVTSTLVCVLYALVNRFLLARTQRWRYTSRNR</sequence>
<dbReference type="RefSeq" id="WP_106352595.1">
    <property type="nucleotide sequence ID" value="NZ_JANSLM010000002.1"/>
</dbReference>
<dbReference type="EMBL" id="JANSLM010000002">
    <property type="protein sequence ID" value="MDT8837042.1"/>
    <property type="molecule type" value="Genomic_DNA"/>
</dbReference>
<evidence type="ECO:0000256" key="4">
    <source>
        <dbReference type="ARBA" id="ARBA00023136"/>
    </source>
</evidence>
<comment type="caution">
    <text evidence="7">The sequence shown here is derived from an EMBL/GenBank/DDBJ whole genome shotgun (WGS) entry which is preliminary data.</text>
</comment>
<dbReference type="InterPro" id="IPR035906">
    <property type="entry name" value="MetI-like_sf"/>
</dbReference>
<dbReference type="Proteomes" id="UP001246473">
    <property type="component" value="Unassembled WGS sequence"/>
</dbReference>
<dbReference type="GO" id="GO:0055085">
    <property type="term" value="P:transmembrane transport"/>
    <property type="evidence" value="ECO:0007669"/>
    <property type="project" value="InterPro"/>
</dbReference>
<feature type="transmembrane region" description="Helical" evidence="5">
    <location>
        <begin position="396"/>
        <end position="420"/>
    </location>
</feature>
<feature type="transmembrane region" description="Helical" evidence="5">
    <location>
        <begin position="363"/>
        <end position="384"/>
    </location>
</feature>
<dbReference type="InterPro" id="IPR000515">
    <property type="entry name" value="MetI-like"/>
</dbReference>